<reference evidence="9" key="1">
    <citation type="submission" date="2021-11" db="EMBL/GenBank/DDBJ databases">
        <authorList>
            <consortium name="Genoscope - CEA"/>
            <person name="William W."/>
        </authorList>
    </citation>
    <scope>NUCLEOTIDE SEQUENCE</scope>
</reference>
<sequence length="636" mass="68092">MAELESDDCGSTPSLSLLVDSGSCVHARTLDPNAARCDATATRPADSLLSLDTKAELPISASCAPVPTLVGSITAGVASGVWGMTQQAAKSGNPSLTSEFEYKFKSVSPSETSEQQVRPQSGSYSGYFLLQLPGRTAPVKVVENAMSLEFSLNIAGKLNVRGHGENRYGPFSISGTCDNDGRNLELARVYAPKSAQTAKPKTSSAVRKPSGKDLTRVQEALKRSDDQAVESSTLLGRSESVGAETDGKRSTRARKMPSHLRDEPFPGSISSSFPSNEPFKRCNAIVASLERSTGSGWFLTPVDAITLGVPHYSAIIDLPMDLGTVKHSLDRGLYSDPHAFATDMRLVFRNAMTFNILPEAPVHEAARDLHVKFQDQLKGLWKHAAGGTLAGAKARVGGLKRDADLDLDGGTKRGKVTNGKGTGKKSGKGKKYPRDDDISTLPSGTGMVPVADLINMQRQMESMQATIAALQKQASQTEVQVQMNMELGVGTAAPSAYSSSKVPRFAKPLTFDEKEALSDDINALPPDKLAHVVKIVQESMPLRGRHDDDEIEVDIETLDNDTLRHLQKYVKASLSKKRTSIKKKVPPLQVPSTQPDISLTTDERTLASVAFGNPGLGSGLNSDEDDDELAYDVLGA</sequence>
<evidence type="ECO:0000313" key="10">
    <source>
        <dbReference type="Proteomes" id="UP000789595"/>
    </source>
</evidence>
<protein>
    <recommendedName>
        <fullName evidence="11">NET domain-containing protein</fullName>
    </recommendedName>
</protein>
<dbReference type="AlphaFoldDB" id="A0A8J2STY6"/>
<dbReference type="InterPro" id="IPR001487">
    <property type="entry name" value="Bromodomain"/>
</dbReference>
<organism evidence="9 10">
    <name type="scientific">Pelagomonas calceolata</name>
    <dbReference type="NCBI Taxonomy" id="35677"/>
    <lineage>
        <taxon>Eukaryota</taxon>
        <taxon>Sar</taxon>
        <taxon>Stramenopiles</taxon>
        <taxon>Ochrophyta</taxon>
        <taxon>Pelagophyceae</taxon>
        <taxon>Pelagomonadales</taxon>
        <taxon>Pelagomonadaceae</taxon>
        <taxon>Pelagomonas</taxon>
    </lineage>
</organism>
<evidence type="ECO:0000256" key="3">
    <source>
        <dbReference type="ARBA" id="ARBA00023163"/>
    </source>
</evidence>
<dbReference type="Gene3D" id="1.20.1270.220">
    <property type="match status" value="1"/>
</dbReference>
<dbReference type="Pfam" id="PF17035">
    <property type="entry name" value="BET"/>
    <property type="match status" value="1"/>
</dbReference>
<evidence type="ECO:0000256" key="1">
    <source>
        <dbReference type="ARBA" id="ARBA00023015"/>
    </source>
</evidence>
<dbReference type="InterPro" id="IPR036427">
    <property type="entry name" value="Bromodomain-like_sf"/>
</dbReference>
<dbReference type="PROSITE" id="PS51525">
    <property type="entry name" value="NET"/>
    <property type="match status" value="1"/>
</dbReference>
<evidence type="ECO:0000259" key="7">
    <source>
        <dbReference type="PROSITE" id="PS50014"/>
    </source>
</evidence>
<evidence type="ECO:0000256" key="4">
    <source>
        <dbReference type="PROSITE-ProRule" id="PRU00035"/>
    </source>
</evidence>
<keyword evidence="10" id="KW-1185">Reference proteome</keyword>
<evidence type="ECO:0000259" key="8">
    <source>
        <dbReference type="PROSITE" id="PS51525"/>
    </source>
</evidence>
<dbReference type="PRINTS" id="PR00503">
    <property type="entry name" value="BROMODOMAIN"/>
</dbReference>
<dbReference type="OrthoDB" id="21449at2759"/>
<dbReference type="SUPFAM" id="SSF47370">
    <property type="entry name" value="Bromodomain"/>
    <property type="match status" value="1"/>
</dbReference>
<dbReference type="Gene3D" id="1.20.920.10">
    <property type="entry name" value="Bromodomain-like"/>
    <property type="match status" value="1"/>
</dbReference>
<feature type="domain" description="Bromo" evidence="7">
    <location>
        <begin position="290"/>
        <end position="355"/>
    </location>
</feature>
<evidence type="ECO:0008006" key="11">
    <source>
        <dbReference type="Google" id="ProtNLM"/>
    </source>
</evidence>
<evidence type="ECO:0000256" key="6">
    <source>
        <dbReference type="SAM" id="MobiDB-lite"/>
    </source>
</evidence>
<feature type="region of interest" description="Disordered" evidence="6">
    <location>
        <begin position="192"/>
        <end position="272"/>
    </location>
</feature>
<proteinExistence type="predicted"/>
<dbReference type="SMART" id="SM00297">
    <property type="entry name" value="BROMO"/>
    <property type="match status" value="1"/>
</dbReference>
<keyword evidence="3" id="KW-0804">Transcription</keyword>
<evidence type="ECO:0000256" key="2">
    <source>
        <dbReference type="ARBA" id="ARBA00023117"/>
    </source>
</evidence>
<dbReference type="InterPro" id="IPR027353">
    <property type="entry name" value="NET_dom"/>
</dbReference>
<dbReference type="Pfam" id="PF00439">
    <property type="entry name" value="Bromodomain"/>
    <property type="match status" value="1"/>
</dbReference>
<accession>A0A8J2STY6</accession>
<feature type="domain" description="NET" evidence="8">
    <location>
        <begin position="499"/>
        <end position="581"/>
    </location>
</feature>
<dbReference type="EMBL" id="CAKKNE010000004">
    <property type="protein sequence ID" value="CAH0373662.1"/>
    <property type="molecule type" value="Genomic_DNA"/>
</dbReference>
<feature type="region of interest" description="Disordered" evidence="6">
    <location>
        <begin position="406"/>
        <end position="444"/>
    </location>
</feature>
<keyword evidence="1" id="KW-0805">Transcription regulation</keyword>
<keyword evidence="2 4" id="KW-0103">Bromodomain</keyword>
<dbReference type="PROSITE" id="PS50014">
    <property type="entry name" value="BROMODOMAIN_2"/>
    <property type="match status" value="1"/>
</dbReference>
<dbReference type="InterPro" id="IPR038336">
    <property type="entry name" value="NET_sf"/>
</dbReference>
<comment type="caution">
    <text evidence="9">The sequence shown here is derived from an EMBL/GenBank/DDBJ whole genome shotgun (WGS) entry which is preliminary data.</text>
</comment>
<feature type="compositionally biased region" description="Polar residues" evidence="6">
    <location>
        <begin position="194"/>
        <end position="205"/>
    </location>
</feature>
<gene>
    <name evidence="9" type="ORF">PECAL_4P08820</name>
</gene>
<evidence type="ECO:0000256" key="5">
    <source>
        <dbReference type="SAM" id="Coils"/>
    </source>
</evidence>
<evidence type="ECO:0000313" key="9">
    <source>
        <dbReference type="EMBL" id="CAH0373662.1"/>
    </source>
</evidence>
<feature type="compositionally biased region" description="Basic and acidic residues" evidence="6">
    <location>
        <begin position="210"/>
        <end position="226"/>
    </location>
</feature>
<keyword evidence="5" id="KW-0175">Coiled coil</keyword>
<name>A0A8J2STY6_9STRA</name>
<feature type="compositionally biased region" description="Basic residues" evidence="6">
    <location>
        <begin position="422"/>
        <end position="431"/>
    </location>
</feature>
<feature type="coiled-coil region" evidence="5">
    <location>
        <begin position="453"/>
        <end position="480"/>
    </location>
</feature>
<dbReference type="PANTHER" id="PTHR45926">
    <property type="entry name" value="OSJNBA0053K19.4 PROTEIN"/>
    <property type="match status" value="1"/>
</dbReference>
<dbReference type="Proteomes" id="UP000789595">
    <property type="component" value="Unassembled WGS sequence"/>
</dbReference>